<organism evidence="4 5">
    <name type="scientific">Chironomus riparius</name>
    <dbReference type="NCBI Taxonomy" id="315576"/>
    <lineage>
        <taxon>Eukaryota</taxon>
        <taxon>Metazoa</taxon>
        <taxon>Ecdysozoa</taxon>
        <taxon>Arthropoda</taxon>
        <taxon>Hexapoda</taxon>
        <taxon>Insecta</taxon>
        <taxon>Pterygota</taxon>
        <taxon>Neoptera</taxon>
        <taxon>Endopterygota</taxon>
        <taxon>Diptera</taxon>
        <taxon>Nematocera</taxon>
        <taxon>Chironomoidea</taxon>
        <taxon>Chironomidae</taxon>
        <taxon>Chironominae</taxon>
        <taxon>Chironomus</taxon>
    </lineage>
</organism>
<keyword evidence="1" id="KW-0479">Metal-binding</keyword>
<evidence type="ECO:0000256" key="2">
    <source>
        <dbReference type="SAM" id="MobiDB-lite"/>
    </source>
</evidence>
<keyword evidence="1" id="KW-0863">Zinc-finger</keyword>
<evidence type="ECO:0000256" key="1">
    <source>
        <dbReference type="PROSITE-ProRule" id="PRU00042"/>
    </source>
</evidence>
<dbReference type="Proteomes" id="UP001153620">
    <property type="component" value="Chromosome 1"/>
</dbReference>
<feature type="region of interest" description="Disordered" evidence="2">
    <location>
        <begin position="127"/>
        <end position="146"/>
    </location>
</feature>
<gene>
    <name evidence="4" type="ORF">CHIRRI_LOCUS3681</name>
</gene>
<dbReference type="PROSITE" id="PS00028">
    <property type="entry name" value="ZINC_FINGER_C2H2_1"/>
    <property type="match status" value="1"/>
</dbReference>
<evidence type="ECO:0000313" key="5">
    <source>
        <dbReference type="Proteomes" id="UP001153620"/>
    </source>
</evidence>
<reference evidence="4" key="1">
    <citation type="submission" date="2022-01" db="EMBL/GenBank/DDBJ databases">
        <authorList>
            <person name="King R."/>
        </authorList>
    </citation>
    <scope>NUCLEOTIDE SEQUENCE</scope>
</reference>
<dbReference type="GO" id="GO:0008270">
    <property type="term" value="F:zinc ion binding"/>
    <property type="evidence" value="ECO:0007669"/>
    <property type="project" value="UniProtKB-KW"/>
</dbReference>
<dbReference type="PROSITE" id="PS50157">
    <property type="entry name" value="ZINC_FINGER_C2H2_2"/>
    <property type="match status" value="1"/>
</dbReference>
<name>A0A9N9WP14_9DIPT</name>
<evidence type="ECO:0000313" key="4">
    <source>
        <dbReference type="EMBL" id="CAG9800743.1"/>
    </source>
</evidence>
<dbReference type="AlphaFoldDB" id="A0A9N9WP14"/>
<dbReference type="SMART" id="SM00355">
    <property type="entry name" value="ZnF_C2H2"/>
    <property type="match status" value="2"/>
</dbReference>
<accession>A0A9N9WP14</accession>
<keyword evidence="1" id="KW-0862">Zinc</keyword>
<dbReference type="Gene3D" id="3.30.160.60">
    <property type="entry name" value="Classic Zinc Finger"/>
    <property type="match status" value="1"/>
</dbReference>
<dbReference type="EMBL" id="OU895877">
    <property type="protein sequence ID" value="CAG9800743.1"/>
    <property type="molecule type" value="Genomic_DNA"/>
</dbReference>
<feature type="domain" description="C2H2-type" evidence="3">
    <location>
        <begin position="191"/>
        <end position="213"/>
    </location>
</feature>
<protein>
    <recommendedName>
        <fullName evidence="3">C2H2-type domain-containing protein</fullName>
    </recommendedName>
</protein>
<dbReference type="InterPro" id="IPR013087">
    <property type="entry name" value="Znf_C2H2_type"/>
</dbReference>
<evidence type="ECO:0000259" key="3">
    <source>
        <dbReference type="PROSITE" id="PS50157"/>
    </source>
</evidence>
<proteinExistence type="predicted"/>
<sequence length="244" mass="28325">MSLEACKLCGEISKTFMHTINDKLITQFLLNAVVRLNNTEKNKNVCNLCYAKTKIVVDFITLVNKTQQNSQPQTSSASEIVVSTIHDSQSSSTNFVSIKEEHFDSPNIFYDEYGDDNNQYENDIQSEQEVQSKTEKQNLKRPKLKHGSGIRMKRAEPQKNDFRCSNCKKEHKNFKALEAHIVECFKSVEEFKCFVCDKVMETRKKLYSHMETHKVYNKRVRDPPQKLQKVLKVPEAFSDWSVKT</sequence>
<reference evidence="4" key="2">
    <citation type="submission" date="2022-10" db="EMBL/GenBank/DDBJ databases">
        <authorList>
            <consortium name="ENA_rothamsted_submissions"/>
            <consortium name="culmorum"/>
            <person name="King R."/>
        </authorList>
    </citation>
    <scope>NUCLEOTIDE SEQUENCE</scope>
</reference>
<keyword evidence="5" id="KW-1185">Reference proteome</keyword>